<evidence type="ECO:0000256" key="2">
    <source>
        <dbReference type="SAM" id="Phobius"/>
    </source>
</evidence>
<dbReference type="AlphaFoldDB" id="A0A2N2E2L4"/>
<reference evidence="3 4" key="1">
    <citation type="journal article" date="2017" name="ISME J.">
        <title>Potential for microbial H2 and metal transformations associated with novel bacteria and archaea in deep terrestrial subsurface sediments.</title>
        <authorList>
            <person name="Hernsdorf A.W."/>
            <person name="Amano Y."/>
            <person name="Miyakawa K."/>
            <person name="Ise K."/>
            <person name="Suzuki Y."/>
            <person name="Anantharaman K."/>
            <person name="Probst A."/>
            <person name="Burstein D."/>
            <person name="Thomas B.C."/>
            <person name="Banfield J.F."/>
        </authorList>
    </citation>
    <scope>NUCLEOTIDE SEQUENCE [LARGE SCALE GENOMIC DNA]</scope>
    <source>
        <strain evidence="3">HGW-Falkowbacteria-2</strain>
    </source>
</reference>
<organism evidence="3 4">
    <name type="scientific">Candidatus Falkowbacteria bacterium HGW-Falkowbacteria-2</name>
    <dbReference type="NCBI Taxonomy" id="2013769"/>
    <lineage>
        <taxon>Bacteria</taxon>
        <taxon>Candidatus Falkowiibacteriota</taxon>
    </lineage>
</organism>
<keyword evidence="2" id="KW-0812">Transmembrane</keyword>
<evidence type="ECO:0000313" key="3">
    <source>
        <dbReference type="EMBL" id="PKM88975.1"/>
    </source>
</evidence>
<accession>A0A2N2E2L4</accession>
<evidence type="ECO:0000256" key="1">
    <source>
        <dbReference type="SAM" id="MobiDB-lite"/>
    </source>
</evidence>
<keyword evidence="2" id="KW-0472">Membrane</keyword>
<protein>
    <submittedName>
        <fullName evidence="3">Uncharacterized protein</fullName>
    </submittedName>
</protein>
<proteinExistence type="predicted"/>
<name>A0A2N2E2L4_9BACT</name>
<keyword evidence="2" id="KW-1133">Transmembrane helix</keyword>
<gene>
    <name evidence="3" type="ORF">CVU83_00845</name>
</gene>
<dbReference type="EMBL" id="PHAH01000007">
    <property type="protein sequence ID" value="PKM88975.1"/>
    <property type="molecule type" value="Genomic_DNA"/>
</dbReference>
<feature type="region of interest" description="Disordered" evidence="1">
    <location>
        <begin position="87"/>
        <end position="139"/>
    </location>
</feature>
<dbReference type="Proteomes" id="UP000233325">
    <property type="component" value="Unassembled WGS sequence"/>
</dbReference>
<feature type="compositionally biased region" description="Polar residues" evidence="1">
    <location>
        <begin position="119"/>
        <end position="139"/>
    </location>
</feature>
<feature type="compositionally biased region" description="Basic residues" evidence="1">
    <location>
        <begin position="94"/>
        <end position="107"/>
    </location>
</feature>
<comment type="caution">
    <text evidence="3">The sequence shown here is derived from an EMBL/GenBank/DDBJ whole genome shotgun (WGS) entry which is preliminary data.</text>
</comment>
<evidence type="ECO:0000313" key="4">
    <source>
        <dbReference type="Proteomes" id="UP000233325"/>
    </source>
</evidence>
<feature type="transmembrane region" description="Helical" evidence="2">
    <location>
        <begin position="6"/>
        <end position="25"/>
    </location>
</feature>
<sequence length="269" mass="30631">MATTRPSTPWLLGIALLVILLFIFWNPLKKWIKGEKSVTETETTTTTTVECDETSRVTIFMTGEEIRALIEDNSRLEAERDQLRERLDDCLGNKKPKSTTTTKKKTTTKTTAPQKSTSERTQTQTPKATHSRETSPNLATNQYEGQILGDYGSTFDENSYLLFYIKASLLKDVKNRSTSEVRLNSKTGPVGVQHGEYIIFTTRIIILTDMIDNPWNFALYIGDHVQYGFDMWAPHELVKLNTELESDPQIAPNDAGGYHFVTYVNYRMK</sequence>